<dbReference type="Proteomes" id="UP000001037">
    <property type="component" value="Chromosome"/>
</dbReference>
<dbReference type="Pfam" id="PF09341">
    <property type="entry name" value="Pcc1"/>
    <property type="match status" value="1"/>
</dbReference>
<dbReference type="InParanoid" id="G0EC73"/>
<proteinExistence type="inferred from homology"/>
<dbReference type="STRING" id="694429.Pyrfu_1586"/>
<gene>
    <name evidence="2" type="ordered locus">Pyrfu_1586</name>
</gene>
<evidence type="ECO:0000313" key="3">
    <source>
        <dbReference type="Proteomes" id="UP000001037"/>
    </source>
</evidence>
<organism evidence="2 3">
    <name type="scientific">Pyrolobus fumarii (strain DSM 11204 / 1A)</name>
    <dbReference type="NCBI Taxonomy" id="694429"/>
    <lineage>
        <taxon>Archaea</taxon>
        <taxon>Thermoproteota</taxon>
        <taxon>Thermoprotei</taxon>
        <taxon>Desulfurococcales</taxon>
        <taxon>Pyrodictiaceae</taxon>
        <taxon>Pyrolobus</taxon>
    </lineage>
</organism>
<reference evidence="2 3" key="1">
    <citation type="journal article" date="2011" name="Stand. Genomic Sci.">
        <title>Complete genome sequence of the hyperthermophilic chemolithoautotroph Pyrolobus fumarii type strain (1A).</title>
        <authorList>
            <person name="Anderson I."/>
            <person name="Goker M."/>
            <person name="Nolan M."/>
            <person name="Lucas S."/>
            <person name="Hammon N."/>
            <person name="Deshpande S."/>
            <person name="Cheng J.F."/>
            <person name="Tapia R."/>
            <person name="Han C."/>
            <person name="Goodwin L."/>
            <person name="Pitluck S."/>
            <person name="Huntemann M."/>
            <person name="Liolios K."/>
            <person name="Ivanova N."/>
            <person name="Pagani I."/>
            <person name="Mavromatis K."/>
            <person name="Ovchinikova G."/>
            <person name="Pati A."/>
            <person name="Chen A."/>
            <person name="Palaniappan K."/>
            <person name="Land M."/>
            <person name="Hauser L."/>
            <person name="Brambilla E.M."/>
            <person name="Huber H."/>
            <person name="Yasawong M."/>
            <person name="Rohde M."/>
            <person name="Spring S."/>
            <person name="Abt B."/>
            <person name="Sikorski J."/>
            <person name="Wirth R."/>
            <person name="Detter J.C."/>
            <person name="Woyke T."/>
            <person name="Bristow J."/>
            <person name="Eisen J.A."/>
            <person name="Markowitz V."/>
            <person name="Hugenholtz P."/>
            <person name="Kyrpides N.C."/>
            <person name="Klenk H.P."/>
            <person name="Lapidus A."/>
        </authorList>
    </citation>
    <scope>NUCLEOTIDE SEQUENCE [LARGE SCALE GENOMIC DNA]</scope>
    <source>
        <strain evidence="3">DSM 11204 / 1A</strain>
    </source>
</reference>
<protein>
    <recommendedName>
        <fullName evidence="4">Transcription factor Pcc1</fullName>
    </recommendedName>
</protein>
<dbReference type="eggNOG" id="arCOG01354">
    <property type="taxonomic scope" value="Archaea"/>
</dbReference>
<dbReference type="InterPro" id="IPR015419">
    <property type="entry name" value="CTAG/Pcc1"/>
</dbReference>
<dbReference type="EMBL" id="CP002838">
    <property type="protein sequence ID" value="AEM39443.1"/>
    <property type="molecule type" value="Genomic_DNA"/>
</dbReference>
<keyword evidence="3" id="KW-1185">Reference proteome</keyword>
<evidence type="ECO:0000313" key="2">
    <source>
        <dbReference type="EMBL" id="AEM39443.1"/>
    </source>
</evidence>
<dbReference type="KEGG" id="pfm:Pyrfu_1586"/>
<dbReference type="NCBIfam" id="NF011470">
    <property type="entry name" value="PRK14887.1"/>
    <property type="match status" value="1"/>
</dbReference>
<dbReference type="AlphaFoldDB" id="G0EC73"/>
<evidence type="ECO:0000256" key="1">
    <source>
        <dbReference type="ARBA" id="ARBA00007073"/>
    </source>
</evidence>
<dbReference type="HOGENOM" id="CLU_2230477_0_0_2"/>
<evidence type="ECO:0008006" key="4">
    <source>
        <dbReference type="Google" id="ProtNLM"/>
    </source>
</evidence>
<accession>G0EC73</accession>
<sequence length="105" mass="11834">MPAQVRPQSCTSHIRVTLSIPCENRECVAIVEAIRPDNREAPDWLVIRERIGDDVVVVEIEAPVERVMSVRATLDEVMEYVYSLLRSIESLLEAAEGVDEKRSPS</sequence>
<name>G0EC73_PYRF1</name>
<comment type="similarity">
    <text evidence="1">Belongs to the CTAG/PCC1 family.</text>
</comment>